<comment type="subunit">
    <text evidence="8">Heterodimer of a TEP1-N chain and an TEP1-C chain non-covalently linked. Forms a complex composed of TEP1-N and TEP1-C heterodimer, LRIM1 and APL1C; the interaction stabilizes TEP1-N and TEP1-C heterodimer, prevents its binding to tissues while circulating in the hemolymph and protects the thioester bond from hydrolysis. Mature TEP1 and to a lesser extent full-length TEP1 interact with SPCLIP1; the interaction is induced by microbial infection.</text>
</comment>
<gene>
    <name evidence="14" type="primary">A2M3</name>
</gene>
<dbReference type="SUPFAM" id="SSF48239">
    <property type="entry name" value="Terpenoid cyclases/Protein prenyltransferases"/>
    <property type="match status" value="1"/>
</dbReference>
<keyword evidence="2" id="KW-0646">Protease inhibitor</keyword>
<dbReference type="Gene3D" id="2.60.40.10">
    <property type="entry name" value="Immunoglobulins"/>
    <property type="match status" value="1"/>
</dbReference>
<organism evidence="14">
    <name type="scientific">Vargula sp. RS-2014</name>
    <dbReference type="NCBI Taxonomy" id="1569308"/>
    <lineage>
        <taxon>Eukaryota</taxon>
        <taxon>Metazoa</taxon>
        <taxon>Ecdysozoa</taxon>
        <taxon>Arthropoda</taxon>
        <taxon>Crustacea</taxon>
        <taxon>Oligostraca</taxon>
        <taxon>Ostracoda</taxon>
        <taxon>Myodocopa</taxon>
        <taxon>Myodocopida</taxon>
        <taxon>Cypridinoidea</taxon>
        <taxon>Cypridinidae</taxon>
        <taxon>Vargula</taxon>
    </lineage>
</organism>
<protein>
    <recommendedName>
        <fullName evidence="9">TEP1-F</fullName>
    </recommendedName>
</protein>
<dbReference type="InterPro" id="IPR001599">
    <property type="entry name" value="Macroglobln_a2"/>
</dbReference>
<dbReference type="Gene3D" id="2.20.130.20">
    <property type="match status" value="2"/>
</dbReference>
<dbReference type="PANTHER" id="PTHR11412:SF171">
    <property type="entry name" value="PREGNANCY ZONE PROTEIN-LIKE PROTEIN"/>
    <property type="match status" value="1"/>
</dbReference>
<dbReference type="InterPro" id="IPR009048">
    <property type="entry name" value="A-macroglobulin_rcpt-bd"/>
</dbReference>
<dbReference type="SMART" id="SM01361">
    <property type="entry name" value="A2M_recep"/>
    <property type="match status" value="1"/>
</dbReference>
<keyword evidence="4" id="KW-0722">Serine protease inhibitor</keyword>
<dbReference type="PANTHER" id="PTHR11412">
    <property type="entry name" value="MACROGLOBULIN / COMPLEMENT"/>
    <property type="match status" value="1"/>
</dbReference>
<dbReference type="Gene3D" id="1.50.10.20">
    <property type="match status" value="1"/>
</dbReference>
<dbReference type="InterPro" id="IPR047565">
    <property type="entry name" value="Alpha-macroglob_thiol-ester_cl"/>
</dbReference>
<dbReference type="InterPro" id="IPR002890">
    <property type="entry name" value="MG2"/>
</dbReference>
<feature type="chain" id="PRO_5002418802" description="TEP1-F" evidence="10">
    <location>
        <begin position="20"/>
        <end position="1542"/>
    </location>
</feature>
<dbReference type="GO" id="GO:0004867">
    <property type="term" value="F:serine-type endopeptidase inhibitor activity"/>
    <property type="evidence" value="ECO:0007669"/>
    <property type="project" value="UniProtKB-KW"/>
</dbReference>
<evidence type="ECO:0000256" key="10">
    <source>
        <dbReference type="SAM" id="SignalP"/>
    </source>
</evidence>
<dbReference type="Pfam" id="PF07677">
    <property type="entry name" value="A2M_recep"/>
    <property type="match status" value="1"/>
</dbReference>
<dbReference type="Pfam" id="PF17791">
    <property type="entry name" value="MG3"/>
    <property type="match status" value="1"/>
</dbReference>
<keyword evidence="3 10" id="KW-0732">Signal</keyword>
<dbReference type="Gene3D" id="2.60.40.1940">
    <property type="match status" value="1"/>
</dbReference>
<keyword evidence="5" id="KW-1015">Disulfide bond</keyword>
<dbReference type="SUPFAM" id="SSF49410">
    <property type="entry name" value="Alpha-macroglobulin receptor domain"/>
    <property type="match status" value="1"/>
</dbReference>
<feature type="domain" description="Alpha-macroglobulin receptor-binding" evidence="13">
    <location>
        <begin position="1437"/>
        <end position="1526"/>
    </location>
</feature>
<feature type="domain" description="Alpha-2-macroglobulin" evidence="12">
    <location>
        <begin position="772"/>
        <end position="862"/>
    </location>
</feature>
<reference evidence="14" key="1">
    <citation type="journal article" date="2015" name="Dev. Comp. Immunol.">
        <title>Evolution of the complement system in protostomes revealed by de novo transcriptome analysis of six species of Arthropoda.</title>
        <authorList>
            <person name="Sekiguchi R."/>
            <person name="Nonaka M."/>
        </authorList>
    </citation>
    <scope>NUCLEOTIDE SEQUENCE</scope>
</reference>
<dbReference type="InterPro" id="IPR036595">
    <property type="entry name" value="A-macroglobulin_rcpt-bd_sf"/>
</dbReference>
<feature type="domain" description="Alpha-2-macroglobulin bait region" evidence="11">
    <location>
        <begin position="462"/>
        <end position="623"/>
    </location>
</feature>
<dbReference type="InterPro" id="IPR041555">
    <property type="entry name" value="MG3"/>
</dbReference>
<evidence type="ECO:0000256" key="3">
    <source>
        <dbReference type="ARBA" id="ARBA00022729"/>
    </source>
</evidence>
<dbReference type="SMART" id="SM01360">
    <property type="entry name" value="A2M"/>
    <property type="match status" value="1"/>
</dbReference>
<evidence type="ECO:0000259" key="13">
    <source>
        <dbReference type="SMART" id="SM01361"/>
    </source>
</evidence>
<feature type="signal peptide" evidence="10">
    <location>
        <begin position="1"/>
        <end position="19"/>
    </location>
</feature>
<evidence type="ECO:0000256" key="7">
    <source>
        <dbReference type="ARBA" id="ARBA00057615"/>
    </source>
</evidence>
<dbReference type="Pfam" id="PF01835">
    <property type="entry name" value="MG2"/>
    <property type="match status" value="1"/>
</dbReference>
<comment type="function">
    <text evidence="7">Binds covalently through a thioester bond to the pathogen surface resulting in pathogen clearance.</text>
</comment>
<evidence type="ECO:0000256" key="1">
    <source>
        <dbReference type="ARBA" id="ARBA00010952"/>
    </source>
</evidence>
<dbReference type="InterPro" id="IPR014756">
    <property type="entry name" value="Ig_E-set"/>
</dbReference>
<evidence type="ECO:0000256" key="2">
    <source>
        <dbReference type="ARBA" id="ARBA00022690"/>
    </source>
</evidence>
<name>A0A0E4B909_9CRUS</name>
<evidence type="ECO:0000313" key="14">
    <source>
        <dbReference type="EMBL" id="BAR45620.1"/>
    </source>
</evidence>
<dbReference type="InterPro" id="IPR050473">
    <property type="entry name" value="A2M/Complement_sys"/>
</dbReference>
<dbReference type="InterPro" id="IPR019742">
    <property type="entry name" value="MacrogloblnA2_CS"/>
</dbReference>
<dbReference type="Pfam" id="PF07703">
    <property type="entry name" value="A2M_BRD"/>
    <property type="match status" value="1"/>
</dbReference>
<dbReference type="Gene3D" id="2.60.40.690">
    <property type="entry name" value="Alpha-macroglobulin, receptor-binding domain"/>
    <property type="match status" value="1"/>
</dbReference>
<accession>A0A0E4B909</accession>
<dbReference type="Pfam" id="PF00207">
    <property type="entry name" value="A2M"/>
    <property type="match status" value="1"/>
</dbReference>
<dbReference type="SMART" id="SM01419">
    <property type="entry name" value="Thiol-ester_cl"/>
    <property type="match status" value="1"/>
</dbReference>
<comment type="similarity">
    <text evidence="1">Belongs to the protease inhibitor I39 (alpha-2-macroglobulin) family.</text>
</comment>
<dbReference type="InterPro" id="IPR008930">
    <property type="entry name" value="Terpenoid_cyclase/PrenylTrfase"/>
</dbReference>
<dbReference type="Gene3D" id="2.60.40.1930">
    <property type="match status" value="2"/>
</dbReference>
<dbReference type="Gene3D" id="2.60.120.1540">
    <property type="match status" value="1"/>
</dbReference>
<evidence type="ECO:0000259" key="11">
    <source>
        <dbReference type="SMART" id="SM01359"/>
    </source>
</evidence>
<evidence type="ECO:0000256" key="8">
    <source>
        <dbReference type="ARBA" id="ARBA00063781"/>
    </source>
</evidence>
<dbReference type="GO" id="GO:0005615">
    <property type="term" value="C:extracellular space"/>
    <property type="evidence" value="ECO:0007669"/>
    <property type="project" value="InterPro"/>
</dbReference>
<dbReference type="PROSITE" id="PS00477">
    <property type="entry name" value="ALPHA_2_MACROGLOBULIN"/>
    <property type="match status" value="1"/>
</dbReference>
<dbReference type="FunFam" id="2.60.40.1930:FF:000001">
    <property type="entry name" value="CD109 isoform 3"/>
    <property type="match status" value="1"/>
</dbReference>
<evidence type="ECO:0000256" key="4">
    <source>
        <dbReference type="ARBA" id="ARBA00022900"/>
    </source>
</evidence>
<dbReference type="InterPro" id="IPR011626">
    <property type="entry name" value="Alpha-macroglobulin_TED"/>
</dbReference>
<sequence>MKNLNWVILLCCMYLFVQGSHGKRGYIFVAPKQFQRESNETMCILFNNLEEAAANITITLYDDKNETSSTKNFNMTGSSSWHCISDFQVPAIESYGGYLNLRISFPSLPLEHAVDETREATILFSRNHGPTTFLETDKDKYKYGQTVKFRILSLDFDNKPFTDTIPEVWIEDPGLNRVAQWKDVAMKHGLNQLSYTLSSDPPKGHWTIRVKGIHGEKSINFEVAEYVLPKFTLSIKGQRDSNNIYDTDKNYTWTICAKYTHGEDVTGTMDVSFTKRSYSWWRNDQEKDKYVAVYNKTRFSGCKEVTLTKEEYGGDGGDRKHFGLELKASVEEDGTGVTVNDSIDHYHSVNSELVMNENDNHFKPGLFYSGEIQLSDSERIGLGQRKFELCVEYLKKNCANFTSDADGKFRYVIQPVDEHDFNSTRQWLDMKIKLFKENGSVSRRSYSSVQVWHSNAYKFIRFLKQEDGSKLKCNRTYQTDLYYSPPPETVTASIAVMSSGRIVRTTSILLSPTDSKASVPTADHVISLDNQTNIPDVLHQTFPLEIGTDVSEKFNVLVHYTLPDGEIVAAGTTFEVETCLEHEVRLKWSKDKPSPGEDINLQIDAAPLSVCGISVVDRSVKLLSSNNQIKKENLLKRRSWLHTYQYTYPPQQRDWEYCRKKNEAEMEKLESISNKNKRSLFWGPYYGSSADSITAFDIAGLIVMTDLLLETRPCHTVHGPAILRRPVMAEVAPTVEMALDAQPVDAEYYGGGASPGPSQKELTRIRQDFPETWLFDLEYMGDANSIVKQVKVPDTITEWVGSGYCLSSSEGLGISEEASFISFTPFFIDYNLPYSVKRGETFELKVSVFNYLGISAPVLLELQQSNDYDVADGVYNKTVMIPPNKSQVITYLLTATNIGDVNITSFAYLSPVNSSDPTYANISFTSDAIRKTLLVEPEGFPQEEHQVEFMCVQDGAQLSKLLDCSPPPLIVPDSAKTIYSVTGDLMGPLLTNIDSFIQFPTGCGEQNMATFVPNIHALTYLDSMGAAEPELREKSKKHMEEGYQRQLKYKHSDGSYSAFGESSRTEIGSIWLTAFVLKSFSQAAPYTFIDEKVTNQSKEFIYKHQMKDGCFQKVGKVFHRALKGGVGQSNDTRVLTAYIITALLEAGEKPESEPMLRALQCIKEMPDQPYAQALGAYAFLLANGRTQWESSNTTTLLQESSNTTTVLQESSNTTTVLQESSNTTTLLQEDSNPTISLNFQEAGESFLSQLLQTAKKESQLLWWEQEAGCKYCRDSNVEIAAYALMAFLLSDPTGWSNLRPIARYLISQRNTHGAFYSTQDTVVALEALTKYAMQAEQVELKQVAVTCVSCAVTHTVNAENRLITDQTSVGESLTGNIVVQGHGCAIAQCSIKYNIPEAKPSVAFNIKASGWPLDEPARCRYSELLICISYVLDTGESNMAVVEIGMASGYKPELLSLDELQNNLDIDLKRYEVEENKVNLYFDYFDQNQKCFTIRMDQDTVVTNPKPANVKVYDYYQTELTTSTSYSICNDAPIPAPPPPGI</sequence>
<dbReference type="Pfam" id="PF07678">
    <property type="entry name" value="TED_complement"/>
    <property type="match status" value="2"/>
</dbReference>
<dbReference type="EMBL" id="LC009041">
    <property type="protein sequence ID" value="BAR45620.1"/>
    <property type="molecule type" value="mRNA"/>
</dbReference>
<evidence type="ECO:0000259" key="12">
    <source>
        <dbReference type="SMART" id="SM01360"/>
    </source>
</evidence>
<proteinExistence type="evidence at transcript level"/>
<dbReference type="InterPro" id="IPR013783">
    <property type="entry name" value="Ig-like_fold"/>
</dbReference>
<dbReference type="SMART" id="SM01359">
    <property type="entry name" value="A2M_N_2"/>
    <property type="match status" value="1"/>
</dbReference>
<evidence type="ECO:0000256" key="6">
    <source>
        <dbReference type="ARBA" id="ARBA00023180"/>
    </source>
</evidence>
<keyword evidence="6" id="KW-0325">Glycoprotein</keyword>
<evidence type="ECO:0000256" key="5">
    <source>
        <dbReference type="ARBA" id="ARBA00023157"/>
    </source>
</evidence>
<evidence type="ECO:0000256" key="9">
    <source>
        <dbReference type="ARBA" id="ARBA00078071"/>
    </source>
</evidence>
<dbReference type="InterPro" id="IPR011625">
    <property type="entry name" value="A2M_N_BRD"/>
</dbReference>
<dbReference type="SUPFAM" id="SSF81296">
    <property type="entry name" value="E set domains"/>
    <property type="match status" value="1"/>
</dbReference>